<dbReference type="Pfam" id="PF07811">
    <property type="entry name" value="TadE"/>
    <property type="match status" value="1"/>
</dbReference>
<feature type="transmembrane region" description="Helical" evidence="1">
    <location>
        <begin position="20"/>
        <end position="39"/>
    </location>
</feature>
<keyword evidence="1" id="KW-0472">Membrane</keyword>
<sequence>MSRPGARMIRKLRRCESGSIAVEFALVAPVLIFILAGVVDIGGATYAKLSLDARVTATAEYALLQPAPADQAAAEALAVKLIELLQGGADDTAEVIVNNAASATWTGSAVTTASRPGDAEMCYCPTLQGGDVTWGQAMECTTPCASGESAGQFVQVSATTRHITIFPGYAFIDGDRIETRTVLRVP</sequence>
<name>A0ABQ1QK95_9RHOB</name>
<keyword evidence="1" id="KW-0812">Transmembrane</keyword>
<dbReference type="InterPro" id="IPR012495">
    <property type="entry name" value="TadE-like_dom"/>
</dbReference>
<evidence type="ECO:0000259" key="2">
    <source>
        <dbReference type="Pfam" id="PF07811"/>
    </source>
</evidence>
<organism evidence="3 4">
    <name type="scientific">Sinisalibacter lacisalsi</name>
    <dbReference type="NCBI Taxonomy" id="1526570"/>
    <lineage>
        <taxon>Bacteria</taxon>
        <taxon>Pseudomonadati</taxon>
        <taxon>Pseudomonadota</taxon>
        <taxon>Alphaproteobacteria</taxon>
        <taxon>Rhodobacterales</taxon>
        <taxon>Roseobacteraceae</taxon>
        <taxon>Sinisalibacter</taxon>
    </lineage>
</organism>
<dbReference type="EMBL" id="BMGI01000001">
    <property type="protein sequence ID" value="GGD28465.1"/>
    <property type="molecule type" value="Genomic_DNA"/>
</dbReference>
<keyword evidence="4" id="KW-1185">Reference proteome</keyword>
<protein>
    <recommendedName>
        <fullName evidence="2">TadE-like domain-containing protein</fullName>
    </recommendedName>
</protein>
<feature type="domain" description="TadE-like" evidence="2">
    <location>
        <begin position="18"/>
        <end position="53"/>
    </location>
</feature>
<dbReference type="Proteomes" id="UP000617355">
    <property type="component" value="Unassembled WGS sequence"/>
</dbReference>
<accession>A0ABQ1QK95</accession>
<evidence type="ECO:0000256" key="1">
    <source>
        <dbReference type="SAM" id="Phobius"/>
    </source>
</evidence>
<proteinExistence type="predicted"/>
<keyword evidence="1" id="KW-1133">Transmembrane helix</keyword>
<reference evidence="4" key="1">
    <citation type="journal article" date="2019" name="Int. J. Syst. Evol. Microbiol.">
        <title>The Global Catalogue of Microorganisms (GCM) 10K type strain sequencing project: providing services to taxonomists for standard genome sequencing and annotation.</title>
        <authorList>
            <consortium name="The Broad Institute Genomics Platform"/>
            <consortium name="The Broad Institute Genome Sequencing Center for Infectious Disease"/>
            <person name="Wu L."/>
            <person name="Ma J."/>
        </authorList>
    </citation>
    <scope>NUCLEOTIDE SEQUENCE [LARGE SCALE GENOMIC DNA]</scope>
    <source>
        <strain evidence="4">CGMCC 1.12922</strain>
    </source>
</reference>
<comment type="caution">
    <text evidence="3">The sequence shown here is derived from an EMBL/GenBank/DDBJ whole genome shotgun (WGS) entry which is preliminary data.</text>
</comment>
<evidence type="ECO:0000313" key="3">
    <source>
        <dbReference type="EMBL" id="GGD28465.1"/>
    </source>
</evidence>
<evidence type="ECO:0000313" key="4">
    <source>
        <dbReference type="Proteomes" id="UP000617355"/>
    </source>
</evidence>
<gene>
    <name evidence="3" type="ORF">GCM10011358_10740</name>
</gene>